<gene>
    <name evidence="6" type="ORF">AMSG_11812</name>
</gene>
<keyword evidence="1 2" id="KW-0344">Guanine-nucleotide releasing factor</keyword>
<feature type="compositionally biased region" description="Acidic residues" evidence="3">
    <location>
        <begin position="184"/>
        <end position="251"/>
    </location>
</feature>
<dbReference type="InterPro" id="IPR000651">
    <property type="entry name" value="Ras-like_Gua-exchang_fac_N"/>
</dbReference>
<dbReference type="STRING" id="461836.A0A0L0D967"/>
<dbReference type="Proteomes" id="UP000054408">
    <property type="component" value="Unassembled WGS sequence"/>
</dbReference>
<evidence type="ECO:0000313" key="7">
    <source>
        <dbReference type="Proteomes" id="UP000054408"/>
    </source>
</evidence>
<dbReference type="GO" id="GO:0005085">
    <property type="term" value="F:guanyl-nucleotide exchange factor activity"/>
    <property type="evidence" value="ECO:0007669"/>
    <property type="project" value="UniProtKB-KW"/>
</dbReference>
<dbReference type="RefSeq" id="XP_013758448.1">
    <property type="nucleotide sequence ID" value="XM_013902994.1"/>
</dbReference>
<protein>
    <submittedName>
        <fullName evidence="6">Uncharacterized protein</fullName>
    </submittedName>
</protein>
<name>A0A0L0D967_THETB</name>
<dbReference type="CDD" id="cd06224">
    <property type="entry name" value="REM"/>
    <property type="match status" value="1"/>
</dbReference>
<dbReference type="SMART" id="SM00229">
    <property type="entry name" value="RasGEFN"/>
    <property type="match status" value="1"/>
</dbReference>
<feature type="compositionally biased region" description="Basic residues" evidence="3">
    <location>
        <begin position="388"/>
        <end position="400"/>
    </location>
</feature>
<dbReference type="Gene3D" id="1.20.870.10">
    <property type="entry name" value="Son of sevenless (SoS) protein Chain: S domain 1"/>
    <property type="match status" value="1"/>
</dbReference>
<evidence type="ECO:0000256" key="2">
    <source>
        <dbReference type="PROSITE-ProRule" id="PRU00168"/>
    </source>
</evidence>
<dbReference type="PROSITE" id="PS50009">
    <property type="entry name" value="RASGEF_CAT"/>
    <property type="match status" value="1"/>
</dbReference>
<dbReference type="Gene3D" id="1.10.840.10">
    <property type="entry name" value="Ras guanine-nucleotide exchange factors catalytic domain"/>
    <property type="match status" value="1"/>
</dbReference>
<sequence>MSDDELLLSDSDELELELGLGLELSDDDELELGLGDDDHDDGLGLGELELSDDDEVLDLGLSSGEGDEAKNPELDALLAESDEVDGSVGSSVQLSDGMSALVGGSDNSLNNLLAGDDDDALLRASSSDDDDGSDESDDDDGDGDGEPPVDVSSFDFDASEITVVTEDDYEAEAVTNAELGPEPVVEDEAEPVVEDEAEPVVEVEDEDEPVVEVEDEDEPVVEVEDEAEPVVEVEDEAEPAVEVEAEAEPVVEVESKAEPVVETEAEAAARAETAALTKTEAEHTTKTEAEHTTKAEAEFTTKAETEVATKAETSLESTTHPTPSAKATTPHAVILDDVLESQTQVRATEPDMEVESVSELVPSPRDRKPTASRRRAPRRDRPESSTTPRRRKRRKHRSHKQTPTGQPVHPSMLATPPPPAPYTPPKLRLDMTPAKSNRPAASPAHLLASLSKSAALASGVGASSRRGSGRKATGGSLGRRASDRTKRALARAKQRCRRDAQIEHMERRVAAQVYRSRQAELAARQAEEAERAAAALASASSPAVRWKPAARWNERRVPEAARARVGHPHLDPAYEDHVAMAAIRAQDYERQLKFQTAKAKLEAETSEYERAREERKRRAAAIDSWRNSKRRANGSRRGAGSARAAHGSLTDLAGARRSQEQSRDTGPGRGRGDAPVRDDVSNGSASSGGADSQADLISSRKQKRAAARLERLLSLRMTRDELKDRNILRIDRGANVAAAAAPSGLPSAGHSALIANTRRLLPALLERRPSIDLLRSRGVLQPEHSTVEFAKFQKMLAGIDKNKDASLEDLDALADSMQIGSGSDAGSDESGSPIHERSGVGLSGGLSIDFDPLAVVSPVDDYDQDATESIKPDARIWDVLDSEPPLYYNAKKRVAGGTVNRLVEFLTLSSGVSDLFTRVFFLTYKCFTTKVHLLAKLLGRYLYAPTDGSVDVRGVRARVIYVLRFWVEHFPFDFDRAPRLFSEIQAFASTTLVDDGFLQHSSQLLVALDRATYQIRTRKEEERRAKETLPTPDLLAKYRKRDICALDAVDVAKQLTLVSFSLFQRIRPSELIRVVWTKSATVARAPNVMRMIARFNELSAWVQLEILKREKPKDRAAVITKFVYIAHELVACNNFDSLMSIIAALNSAPILRLRHSQALIKSKVKARLAAVEDVMSSRLNHSKYRSILFGLPRTTPALPYLGMFLQDLFFIDDGNPDMYQDKPGVVNFTKHHQTASMIMQVQRFQAVPFTYDEVPWIRAIVTQASSLDDNGLYSLSLEREPRR</sequence>
<keyword evidence="7" id="KW-1185">Reference proteome</keyword>
<evidence type="ECO:0000259" key="4">
    <source>
        <dbReference type="PROSITE" id="PS50009"/>
    </source>
</evidence>
<evidence type="ECO:0000259" key="5">
    <source>
        <dbReference type="PROSITE" id="PS50212"/>
    </source>
</evidence>
<organism evidence="6 7">
    <name type="scientific">Thecamonas trahens ATCC 50062</name>
    <dbReference type="NCBI Taxonomy" id="461836"/>
    <lineage>
        <taxon>Eukaryota</taxon>
        <taxon>Apusozoa</taxon>
        <taxon>Apusomonadida</taxon>
        <taxon>Apusomonadidae</taxon>
        <taxon>Thecamonas</taxon>
    </lineage>
</organism>
<feature type="compositionally biased region" description="Low complexity" evidence="3">
    <location>
        <begin position="260"/>
        <end position="278"/>
    </location>
</feature>
<dbReference type="SMART" id="SM00147">
    <property type="entry name" value="RasGEF"/>
    <property type="match status" value="1"/>
</dbReference>
<feature type="compositionally biased region" description="Basic residues" evidence="3">
    <location>
        <begin position="487"/>
        <end position="496"/>
    </location>
</feature>
<evidence type="ECO:0000256" key="3">
    <source>
        <dbReference type="SAM" id="MobiDB-lite"/>
    </source>
</evidence>
<dbReference type="CDD" id="cd00155">
    <property type="entry name" value="RasGEF"/>
    <property type="match status" value="1"/>
</dbReference>
<dbReference type="Pfam" id="PF00618">
    <property type="entry name" value="RasGEF_N"/>
    <property type="match status" value="1"/>
</dbReference>
<dbReference type="InterPro" id="IPR023578">
    <property type="entry name" value="Ras_GEF_dom_sf"/>
</dbReference>
<evidence type="ECO:0000313" key="6">
    <source>
        <dbReference type="EMBL" id="KNC48889.1"/>
    </source>
</evidence>
<proteinExistence type="predicted"/>
<dbReference type="PROSITE" id="PS50212">
    <property type="entry name" value="RASGEF_NTER"/>
    <property type="match status" value="1"/>
</dbReference>
<feature type="domain" description="Ras-GEF" evidence="4">
    <location>
        <begin position="1047"/>
        <end position="1282"/>
    </location>
</feature>
<feature type="compositionally biased region" description="Basic and acidic residues" evidence="3">
    <location>
        <begin position="670"/>
        <end position="680"/>
    </location>
</feature>
<feature type="compositionally biased region" description="Pro residues" evidence="3">
    <location>
        <begin position="415"/>
        <end position="424"/>
    </location>
</feature>
<feature type="region of interest" description="Disordered" evidence="3">
    <location>
        <begin position="29"/>
        <end position="51"/>
    </location>
</feature>
<dbReference type="EMBL" id="GL349452">
    <property type="protein sequence ID" value="KNC48889.1"/>
    <property type="molecule type" value="Genomic_DNA"/>
</dbReference>
<dbReference type="GO" id="GO:0005886">
    <property type="term" value="C:plasma membrane"/>
    <property type="evidence" value="ECO:0007669"/>
    <property type="project" value="TreeGrafter"/>
</dbReference>
<feature type="compositionally biased region" description="Basic and acidic residues" evidence="3">
    <location>
        <begin position="279"/>
        <end position="309"/>
    </location>
</feature>
<feature type="domain" description="N-terminal Ras-GEF" evidence="5">
    <location>
        <begin position="890"/>
        <end position="1012"/>
    </location>
</feature>
<feature type="compositionally biased region" description="Low complexity" evidence="3">
    <location>
        <begin position="438"/>
        <end position="474"/>
    </location>
</feature>
<feature type="compositionally biased region" description="Polar residues" evidence="3">
    <location>
        <begin position="314"/>
        <end position="327"/>
    </location>
</feature>
<feature type="region of interest" description="Disordered" evidence="3">
    <location>
        <begin position="82"/>
        <end position="159"/>
    </location>
</feature>
<feature type="region of interest" description="Disordered" evidence="3">
    <location>
        <begin position="174"/>
        <end position="501"/>
    </location>
</feature>
<dbReference type="InterPro" id="IPR001895">
    <property type="entry name" value="RASGEF_cat_dom"/>
</dbReference>
<dbReference type="OrthoDB" id="546434at2759"/>
<feature type="compositionally biased region" description="Low complexity" evidence="3">
    <location>
        <begin position="103"/>
        <end position="114"/>
    </location>
</feature>
<dbReference type="InterPro" id="IPR036964">
    <property type="entry name" value="RASGEF_cat_dom_sf"/>
</dbReference>
<feature type="compositionally biased region" description="Low complexity" evidence="3">
    <location>
        <begin position="681"/>
        <end position="695"/>
    </location>
</feature>
<dbReference type="InterPro" id="IPR008937">
    <property type="entry name" value="Ras-like_GEF"/>
</dbReference>
<dbReference type="GO" id="GO:0007265">
    <property type="term" value="P:Ras protein signal transduction"/>
    <property type="evidence" value="ECO:0007669"/>
    <property type="project" value="TreeGrafter"/>
</dbReference>
<dbReference type="PANTHER" id="PTHR23113:SF368">
    <property type="entry name" value="CELL DIVISION CONTROL PROTEIN 25"/>
    <property type="match status" value="1"/>
</dbReference>
<evidence type="ECO:0000256" key="1">
    <source>
        <dbReference type="ARBA" id="ARBA00022658"/>
    </source>
</evidence>
<feature type="compositionally biased region" description="Low complexity" evidence="3">
    <location>
        <begin position="635"/>
        <end position="648"/>
    </location>
</feature>
<feature type="region of interest" description="Disordered" evidence="3">
    <location>
        <begin position="619"/>
        <end position="700"/>
    </location>
</feature>
<feature type="compositionally biased region" description="Acidic residues" evidence="3">
    <location>
        <begin position="127"/>
        <end position="147"/>
    </location>
</feature>
<dbReference type="SUPFAM" id="SSF48366">
    <property type="entry name" value="Ras GEF"/>
    <property type="match status" value="1"/>
</dbReference>
<reference evidence="6 7" key="1">
    <citation type="submission" date="2010-05" db="EMBL/GenBank/DDBJ databases">
        <title>The Genome Sequence of Thecamonas trahens ATCC 50062.</title>
        <authorList>
            <consortium name="The Broad Institute Genome Sequencing Platform"/>
            <person name="Russ C."/>
            <person name="Cuomo C."/>
            <person name="Shea T."/>
            <person name="Young S.K."/>
            <person name="Zeng Q."/>
            <person name="Koehrsen M."/>
            <person name="Haas B."/>
            <person name="Borodovsky M."/>
            <person name="Guigo R."/>
            <person name="Alvarado L."/>
            <person name="Berlin A."/>
            <person name="Bochicchio J."/>
            <person name="Borenstein D."/>
            <person name="Chapman S."/>
            <person name="Chen Z."/>
            <person name="Freedman E."/>
            <person name="Gellesch M."/>
            <person name="Goldberg J."/>
            <person name="Griggs A."/>
            <person name="Gujja S."/>
            <person name="Heilman E."/>
            <person name="Heiman D."/>
            <person name="Hepburn T."/>
            <person name="Howarth C."/>
            <person name="Jen D."/>
            <person name="Larson L."/>
            <person name="Mehta T."/>
            <person name="Park D."/>
            <person name="Pearson M."/>
            <person name="Roberts A."/>
            <person name="Saif S."/>
            <person name="Shenoy N."/>
            <person name="Sisk P."/>
            <person name="Stolte C."/>
            <person name="Sykes S."/>
            <person name="Thomson T."/>
            <person name="Walk T."/>
            <person name="White J."/>
            <person name="Yandava C."/>
            <person name="Burger G."/>
            <person name="Gray M.W."/>
            <person name="Holland P.W.H."/>
            <person name="King N."/>
            <person name="Lang F.B.F."/>
            <person name="Roger A.J."/>
            <person name="Ruiz-Trillo I."/>
            <person name="Lander E."/>
            <person name="Nusbaum C."/>
        </authorList>
    </citation>
    <scope>NUCLEOTIDE SEQUENCE [LARGE SCALE GENOMIC DNA]</scope>
    <source>
        <strain evidence="6 7">ATCC 50062</strain>
    </source>
</reference>
<dbReference type="Pfam" id="PF00617">
    <property type="entry name" value="RasGEF"/>
    <property type="match status" value="1"/>
</dbReference>
<dbReference type="GeneID" id="25569727"/>
<accession>A0A0L0D967</accession>
<feature type="compositionally biased region" description="Acidic residues" evidence="3">
    <location>
        <begin position="29"/>
        <end position="40"/>
    </location>
</feature>
<dbReference type="eggNOG" id="KOG3417">
    <property type="taxonomic scope" value="Eukaryota"/>
</dbReference>
<dbReference type="PANTHER" id="PTHR23113">
    <property type="entry name" value="GUANINE NUCLEOTIDE EXCHANGE FACTOR"/>
    <property type="match status" value="1"/>
</dbReference>